<keyword evidence="1" id="KW-0677">Repeat</keyword>
<evidence type="ECO:0000259" key="3">
    <source>
        <dbReference type="PROSITE" id="PS51903"/>
    </source>
</evidence>
<evidence type="ECO:0000256" key="1">
    <source>
        <dbReference type="PROSITE-ProRule" id="PRU01251"/>
    </source>
</evidence>
<dbReference type="Proteomes" id="UP000586918">
    <property type="component" value="Unassembled WGS sequence"/>
</dbReference>
<accession>A0A848DL72</accession>
<reference evidence="4 5" key="1">
    <citation type="submission" date="2020-04" db="EMBL/GenBank/DDBJ databases">
        <authorList>
            <person name="Klaysubun C."/>
            <person name="Duangmal K."/>
            <person name="Lipun K."/>
        </authorList>
    </citation>
    <scope>NUCLEOTIDE SEQUENCE [LARGE SCALE GENOMIC DNA]</scope>
    <source>
        <strain evidence="4 5">DSM 45300</strain>
    </source>
</reference>
<dbReference type="AlphaFoldDB" id="A0A848DL72"/>
<gene>
    <name evidence="4" type="ORF">HF519_16555</name>
</gene>
<dbReference type="Gene3D" id="1.10.1780.10">
    <property type="entry name" value="Clp, N-terminal domain"/>
    <property type="match status" value="1"/>
</dbReference>
<evidence type="ECO:0000313" key="5">
    <source>
        <dbReference type="Proteomes" id="UP000586918"/>
    </source>
</evidence>
<proteinExistence type="predicted"/>
<dbReference type="InterPro" id="IPR036628">
    <property type="entry name" value="Clp_N_dom_sf"/>
</dbReference>
<sequence>MRRADRPGTDAEKLAILGIDLDEVRRQADEAFGPGALDRTRAARERGGRPRGRHIPFHRASKKALELSLREALRCKHNHIGTEHILLGLLHTETGAAQHILTAHGVTLDGVRAAVADLGRGAASG</sequence>
<comment type="caution">
    <text evidence="4">The sequence shown here is derived from an EMBL/GenBank/DDBJ whole genome shotgun (WGS) entry which is preliminary data.</text>
</comment>
<protein>
    <recommendedName>
        <fullName evidence="3">Clp R domain-containing protein</fullName>
    </recommendedName>
</protein>
<dbReference type="Pfam" id="PF02861">
    <property type="entry name" value="Clp_N"/>
    <property type="match status" value="1"/>
</dbReference>
<evidence type="ECO:0000256" key="2">
    <source>
        <dbReference type="SAM" id="MobiDB-lite"/>
    </source>
</evidence>
<name>A0A848DL72_9PSEU</name>
<keyword evidence="5" id="KW-1185">Reference proteome</keyword>
<organism evidence="4 5">
    <name type="scientific">Pseudonocardia bannensis</name>
    <dbReference type="NCBI Taxonomy" id="630973"/>
    <lineage>
        <taxon>Bacteria</taxon>
        <taxon>Bacillati</taxon>
        <taxon>Actinomycetota</taxon>
        <taxon>Actinomycetes</taxon>
        <taxon>Pseudonocardiales</taxon>
        <taxon>Pseudonocardiaceae</taxon>
        <taxon>Pseudonocardia</taxon>
    </lineage>
</organism>
<feature type="region of interest" description="Disordered" evidence="2">
    <location>
        <begin position="32"/>
        <end position="55"/>
    </location>
</feature>
<dbReference type="InterPro" id="IPR004176">
    <property type="entry name" value="Clp_R_N"/>
</dbReference>
<dbReference type="EMBL" id="JAAXKZ010000059">
    <property type="protein sequence ID" value="NMH93154.1"/>
    <property type="molecule type" value="Genomic_DNA"/>
</dbReference>
<dbReference type="SUPFAM" id="SSF81923">
    <property type="entry name" value="Double Clp-N motif"/>
    <property type="match status" value="1"/>
</dbReference>
<dbReference type="PROSITE" id="PS51903">
    <property type="entry name" value="CLP_R"/>
    <property type="match status" value="1"/>
</dbReference>
<evidence type="ECO:0000313" key="4">
    <source>
        <dbReference type="EMBL" id="NMH93154.1"/>
    </source>
</evidence>
<feature type="domain" description="Clp R" evidence="3">
    <location>
        <begin position="1"/>
        <end position="121"/>
    </location>
</feature>
<feature type="compositionally biased region" description="Basic and acidic residues" evidence="2">
    <location>
        <begin position="38"/>
        <end position="48"/>
    </location>
</feature>